<gene>
    <name evidence="8" type="ORF">E2986_12419</name>
</gene>
<sequence length="410" mass="47402">MKVELNKYEYLGSTRQEYKLTVLHQVEKNYIIRLGREQGDRPTGLSGVDRCGPGAGKPSESRLAMVGNAPAKIWNNAALRNLYSVRDNCAPPLFAEFSRNHGGQARRSSIGIETGHDRLTAENGKRQECKRVAEKYPDLARERKGRRARAHQWRPPTLIYSNQNGRPSAFRTYETFHARPMLSWPGSSVQRDFAGHRSDGASDVFTLAKFLRRGSLLSTETPEISGSLLERKDELLKIAEVGNVQNEVHAMLQQQREIQKRWGTYMSSPKYKDSSEYTDYEVTKDPKEWEYVERLLKPKVIPAPCLENKEYPSGWKPPVAKPHDYPYYIPRTKNYMQPVYLEIFHRGLRRVTTVRKIHGDIWTLESELKEYIEKRVNKPIGIRTNELLGEIKFRGDYVNLVKAWMDERGF</sequence>
<dbReference type="Proteomes" id="UP000655588">
    <property type="component" value="Unassembled WGS sequence"/>
</dbReference>
<evidence type="ECO:0000256" key="3">
    <source>
        <dbReference type="ARBA" id="ARBA00022980"/>
    </source>
</evidence>
<comment type="similarity">
    <text evidence="2">Belongs to the mitochondrion-specific ribosomal protein mL49 family.</text>
</comment>
<dbReference type="PANTHER" id="PTHR13477:SF0">
    <property type="entry name" value="LARGE RIBOSOMAL SUBUNIT PROTEIN ML49"/>
    <property type="match status" value="1"/>
</dbReference>
<reference evidence="8" key="1">
    <citation type="submission" date="2019-11" db="EMBL/GenBank/DDBJ databases">
        <title>The nuclear and mitochondrial genomes of Frieseomelitta varia - a highly eusocial stingless bee (Meliponini) with a permanently sterile worker caste.</title>
        <authorList>
            <person name="Freitas F.C.P."/>
            <person name="Lourenco A.P."/>
            <person name="Nunes F.M.F."/>
            <person name="Paschoal A.R."/>
            <person name="Abreu F.C.P."/>
            <person name="Barbin F.O."/>
            <person name="Bataglia L."/>
            <person name="Cardoso-Junior C.A.M."/>
            <person name="Cervoni M.S."/>
            <person name="Silva S.R."/>
            <person name="Dalarmi F."/>
            <person name="Del Lama M.A."/>
            <person name="Depintor T.S."/>
            <person name="Ferreira K.M."/>
            <person name="Goria P.S."/>
            <person name="Jaskot M.C."/>
            <person name="Lago D.C."/>
            <person name="Luna-Lucena D."/>
            <person name="Moda L.M."/>
            <person name="Nascimento L."/>
            <person name="Pedrino M."/>
            <person name="Rabico F.O."/>
            <person name="Sanches F.C."/>
            <person name="Santos D.E."/>
            <person name="Santos C.G."/>
            <person name="Vieira J."/>
            <person name="Lopes T.F."/>
            <person name="Barchuk A.R."/>
            <person name="Hartfelder K."/>
            <person name="Simoes Z.L.P."/>
            <person name="Bitondi M.M.G."/>
            <person name="Pinheiro D.G."/>
        </authorList>
    </citation>
    <scope>NUCLEOTIDE SEQUENCE</scope>
    <source>
        <strain evidence="8">USP_RPSP 00005682</strain>
        <tissue evidence="8">Whole individual</tissue>
    </source>
</reference>
<evidence type="ECO:0000256" key="6">
    <source>
        <dbReference type="ARBA" id="ARBA00035191"/>
    </source>
</evidence>
<evidence type="ECO:0000256" key="2">
    <source>
        <dbReference type="ARBA" id="ARBA00005677"/>
    </source>
</evidence>
<dbReference type="GO" id="GO:0005762">
    <property type="term" value="C:mitochondrial large ribosomal subunit"/>
    <property type="evidence" value="ECO:0007669"/>
    <property type="project" value="TreeGrafter"/>
</dbReference>
<proteinExistence type="inferred from homology"/>
<comment type="caution">
    <text evidence="8">The sequence shown here is derived from an EMBL/GenBank/DDBJ whole genome shotgun (WGS) entry which is preliminary data.</text>
</comment>
<keyword evidence="3" id="KW-0689">Ribosomal protein</keyword>
<protein>
    <recommendedName>
        <fullName evidence="6">Large ribosomal subunit protein mL49</fullName>
    </recommendedName>
    <alternativeName>
        <fullName evidence="7">39S ribosomal protein L49, mitochondrial</fullName>
    </alternativeName>
</protein>
<organism evidence="8 9">
    <name type="scientific">Frieseomelitta varia</name>
    <dbReference type="NCBI Taxonomy" id="561572"/>
    <lineage>
        <taxon>Eukaryota</taxon>
        <taxon>Metazoa</taxon>
        <taxon>Ecdysozoa</taxon>
        <taxon>Arthropoda</taxon>
        <taxon>Hexapoda</taxon>
        <taxon>Insecta</taxon>
        <taxon>Pterygota</taxon>
        <taxon>Neoptera</taxon>
        <taxon>Endopterygota</taxon>
        <taxon>Hymenoptera</taxon>
        <taxon>Apocrita</taxon>
        <taxon>Aculeata</taxon>
        <taxon>Apoidea</taxon>
        <taxon>Anthophila</taxon>
        <taxon>Apidae</taxon>
        <taxon>Frieseomelitta</taxon>
    </lineage>
</organism>
<dbReference type="EMBL" id="WNWW01000182">
    <property type="protein sequence ID" value="KAF3429087.1"/>
    <property type="molecule type" value="Genomic_DNA"/>
</dbReference>
<dbReference type="GO" id="GO:0003735">
    <property type="term" value="F:structural constituent of ribosome"/>
    <property type="evidence" value="ECO:0007669"/>
    <property type="project" value="InterPro"/>
</dbReference>
<dbReference type="Gene3D" id="3.30.780.10">
    <property type="entry name" value="SUI1-like domain"/>
    <property type="match status" value="1"/>
</dbReference>
<dbReference type="AlphaFoldDB" id="A0A833W9T8"/>
<evidence type="ECO:0000256" key="5">
    <source>
        <dbReference type="ARBA" id="ARBA00023274"/>
    </source>
</evidence>
<name>A0A833W9T8_9HYME</name>
<keyword evidence="5" id="KW-0687">Ribonucleoprotein</keyword>
<evidence type="ECO:0000256" key="7">
    <source>
        <dbReference type="ARBA" id="ARBA00035545"/>
    </source>
</evidence>
<dbReference type="GO" id="GO:0006412">
    <property type="term" value="P:translation"/>
    <property type="evidence" value="ECO:0007669"/>
    <property type="project" value="InterPro"/>
</dbReference>
<keyword evidence="9" id="KW-1185">Reference proteome</keyword>
<evidence type="ECO:0000313" key="8">
    <source>
        <dbReference type="EMBL" id="KAF3429087.1"/>
    </source>
</evidence>
<dbReference type="InterPro" id="IPR007740">
    <property type="entry name" value="Ribosomal_mL49"/>
</dbReference>
<dbReference type="Pfam" id="PF05046">
    <property type="entry name" value="Img2"/>
    <property type="match status" value="1"/>
</dbReference>
<comment type="subcellular location">
    <subcellularLocation>
        <location evidence="1">Mitochondrion</location>
    </subcellularLocation>
</comment>
<evidence type="ECO:0000256" key="4">
    <source>
        <dbReference type="ARBA" id="ARBA00023128"/>
    </source>
</evidence>
<dbReference type="FunFam" id="3.30.780.10:FF:000009">
    <property type="entry name" value="39S ribosomal protein L49, mitochondrial"/>
    <property type="match status" value="1"/>
</dbReference>
<evidence type="ECO:0000256" key="1">
    <source>
        <dbReference type="ARBA" id="ARBA00004173"/>
    </source>
</evidence>
<accession>A0A833W9T8</accession>
<dbReference type="PANTHER" id="PTHR13477">
    <property type="entry name" value="MITOCHONDRIAL 39S RIBOSOMAL PROTEIN L49"/>
    <property type="match status" value="1"/>
</dbReference>
<evidence type="ECO:0000313" key="9">
    <source>
        <dbReference type="Proteomes" id="UP000655588"/>
    </source>
</evidence>
<keyword evidence="4" id="KW-0496">Mitochondrion</keyword>